<keyword evidence="2" id="KW-1185">Reference proteome</keyword>
<organism evidence="1 2">
    <name type="scientific">Rhizophagus irregularis</name>
    <dbReference type="NCBI Taxonomy" id="588596"/>
    <lineage>
        <taxon>Eukaryota</taxon>
        <taxon>Fungi</taxon>
        <taxon>Fungi incertae sedis</taxon>
        <taxon>Mucoromycota</taxon>
        <taxon>Glomeromycotina</taxon>
        <taxon>Glomeromycetes</taxon>
        <taxon>Glomerales</taxon>
        <taxon>Glomeraceae</taxon>
        <taxon>Rhizophagus</taxon>
    </lineage>
</organism>
<reference evidence="1 2" key="1">
    <citation type="submission" date="2015-10" db="EMBL/GenBank/DDBJ databases">
        <title>Genome analyses suggest a sexual origin of heterokaryosis in a supposedly ancient asexual fungus.</title>
        <authorList>
            <person name="Ropars J."/>
            <person name="Sedzielewska K."/>
            <person name="Noel J."/>
            <person name="Charron P."/>
            <person name="Farinelli L."/>
            <person name="Marton T."/>
            <person name="Kruger M."/>
            <person name="Pelin A."/>
            <person name="Brachmann A."/>
            <person name="Corradi N."/>
        </authorList>
    </citation>
    <scope>NUCLEOTIDE SEQUENCE [LARGE SCALE GENOMIC DNA]</scope>
    <source>
        <strain evidence="1 2">A4</strain>
    </source>
</reference>
<dbReference type="VEuPathDB" id="FungiDB:RhiirFUN_018931"/>
<dbReference type="EMBL" id="LLXI01001119">
    <property type="protein sequence ID" value="PKY52004.1"/>
    <property type="molecule type" value="Genomic_DNA"/>
</dbReference>
<protein>
    <submittedName>
        <fullName evidence="1">Uncharacterized protein</fullName>
    </submittedName>
</protein>
<accession>A0A2I1GZM0</accession>
<dbReference type="AlphaFoldDB" id="A0A2I1GZM0"/>
<name>A0A2I1GZM0_9GLOM</name>
<proteinExistence type="predicted"/>
<comment type="caution">
    <text evidence="1">The sequence shown here is derived from an EMBL/GenBank/DDBJ whole genome shotgun (WGS) entry which is preliminary data.</text>
</comment>
<evidence type="ECO:0000313" key="1">
    <source>
        <dbReference type="EMBL" id="PKY52004.1"/>
    </source>
</evidence>
<dbReference type="Proteomes" id="UP000234323">
    <property type="component" value="Unassembled WGS sequence"/>
</dbReference>
<sequence>MKVIRERNKAFNKKISSNNRILINKSKGKTIIVKNSQQDVIDNNTLLKEYSNYFKFQNHNNIWSHKRRLIGVGICSKRKFIKLSWNSYNQGLVQNWPISVFQKQSQMILDNGKAGGTINYVVEILK</sequence>
<evidence type="ECO:0000313" key="2">
    <source>
        <dbReference type="Proteomes" id="UP000234323"/>
    </source>
</evidence>
<gene>
    <name evidence="1" type="ORF">RhiirA4_546895</name>
</gene>